<keyword evidence="3" id="KW-0411">Iron-sulfur</keyword>
<keyword evidence="6" id="KW-0456">Lyase</keyword>
<dbReference type="Proteomes" id="UP000317893">
    <property type="component" value="Unassembled WGS sequence"/>
</dbReference>
<evidence type="ECO:0000256" key="3">
    <source>
        <dbReference type="ARBA" id="ARBA00023014"/>
    </source>
</evidence>
<proteinExistence type="predicted"/>
<evidence type="ECO:0000256" key="4">
    <source>
        <dbReference type="SAM" id="MobiDB-lite"/>
    </source>
</evidence>
<dbReference type="CDD" id="cd01335">
    <property type="entry name" value="Radical_SAM"/>
    <property type="match status" value="1"/>
</dbReference>
<gene>
    <name evidence="6" type="ORF">FB458_0968</name>
</gene>
<organism evidence="6 7">
    <name type="scientific">Lapillicoccus jejuensis</name>
    <dbReference type="NCBI Taxonomy" id="402171"/>
    <lineage>
        <taxon>Bacteria</taxon>
        <taxon>Bacillati</taxon>
        <taxon>Actinomycetota</taxon>
        <taxon>Actinomycetes</taxon>
        <taxon>Micrococcales</taxon>
        <taxon>Intrasporangiaceae</taxon>
        <taxon>Lapillicoccus</taxon>
    </lineage>
</organism>
<protein>
    <submittedName>
        <fullName evidence="6">DNA repair photolyase</fullName>
    </submittedName>
</protein>
<sequence length="366" mass="39831">MRWSGQELTASDAGALPGLARPAAIPGLVRSVTTPEFAGVTFHEVLARSALNRVPAASGVPFEWTVNPYRGCTHACVYCFARGTHRYLDLDSGADFDRELVVKVNVGEVLAREVGRASWTRAHVALGTNTDPYQRAEGRYRLMPDVIVALAGSGTPFSILTKGTLLRRDLPLLVEAAQAVPVDLAVSCAIHDEGLHQALEPGTPTPAARLATVRAATDLGFDVGVYVMPVVPGLTDSAEHLDRALAAIAESGASFVGHTALHLRPGAREWFLAWLGREHPDLVPRYERLYRGGSYVARPYRDWLADRFREAVARHGLDRRRTTPRPTTARFAPRGTWRPETWRGGAARGGAAQDVVREPVPEPTLF</sequence>
<dbReference type="Pfam" id="PF04055">
    <property type="entry name" value="Radical_SAM"/>
    <property type="match status" value="1"/>
</dbReference>
<dbReference type="EMBL" id="VFMN01000001">
    <property type="protein sequence ID" value="TQJ07897.1"/>
    <property type="molecule type" value="Genomic_DNA"/>
</dbReference>
<dbReference type="Gene3D" id="3.80.30.30">
    <property type="match status" value="1"/>
</dbReference>
<dbReference type="GO" id="GO:0051536">
    <property type="term" value="F:iron-sulfur cluster binding"/>
    <property type="evidence" value="ECO:0007669"/>
    <property type="project" value="UniProtKB-KW"/>
</dbReference>
<feature type="region of interest" description="Disordered" evidence="4">
    <location>
        <begin position="342"/>
        <end position="366"/>
    </location>
</feature>
<evidence type="ECO:0000256" key="2">
    <source>
        <dbReference type="ARBA" id="ARBA00023004"/>
    </source>
</evidence>
<dbReference type="InterPro" id="IPR040086">
    <property type="entry name" value="MJ0683-like"/>
</dbReference>
<feature type="domain" description="Radical SAM core" evidence="5">
    <location>
        <begin position="58"/>
        <end position="305"/>
    </location>
</feature>
<dbReference type="SFLD" id="SFLDS00029">
    <property type="entry name" value="Radical_SAM"/>
    <property type="match status" value="1"/>
</dbReference>
<evidence type="ECO:0000313" key="6">
    <source>
        <dbReference type="EMBL" id="TQJ07897.1"/>
    </source>
</evidence>
<dbReference type="SUPFAM" id="SSF102114">
    <property type="entry name" value="Radical SAM enzymes"/>
    <property type="match status" value="1"/>
</dbReference>
<dbReference type="PANTHER" id="PTHR43432">
    <property type="entry name" value="SLR0285 PROTEIN"/>
    <property type="match status" value="1"/>
</dbReference>
<evidence type="ECO:0000259" key="5">
    <source>
        <dbReference type="PROSITE" id="PS51918"/>
    </source>
</evidence>
<evidence type="ECO:0000313" key="7">
    <source>
        <dbReference type="Proteomes" id="UP000317893"/>
    </source>
</evidence>
<dbReference type="RefSeq" id="WP_170185567.1">
    <property type="nucleotide sequence ID" value="NZ_BAAAPR010000013.1"/>
</dbReference>
<evidence type="ECO:0000256" key="1">
    <source>
        <dbReference type="ARBA" id="ARBA00022723"/>
    </source>
</evidence>
<dbReference type="AlphaFoldDB" id="A0A542DXT4"/>
<dbReference type="NCBIfam" id="NF038135">
    <property type="entry name" value="rSAM_Rv2578c"/>
    <property type="match status" value="1"/>
</dbReference>
<dbReference type="InterPro" id="IPR058240">
    <property type="entry name" value="rSAM_sf"/>
</dbReference>
<dbReference type="GO" id="GO:0046872">
    <property type="term" value="F:metal ion binding"/>
    <property type="evidence" value="ECO:0007669"/>
    <property type="project" value="UniProtKB-KW"/>
</dbReference>
<comment type="caution">
    <text evidence="6">The sequence shown here is derived from an EMBL/GenBank/DDBJ whole genome shotgun (WGS) entry which is preliminary data.</text>
</comment>
<feature type="compositionally biased region" description="Low complexity" evidence="4">
    <location>
        <begin position="343"/>
        <end position="352"/>
    </location>
</feature>
<dbReference type="PANTHER" id="PTHR43432:SF3">
    <property type="entry name" value="SLR0285 PROTEIN"/>
    <property type="match status" value="1"/>
</dbReference>
<accession>A0A542DXT4</accession>
<name>A0A542DXT4_9MICO</name>
<keyword evidence="1" id="KW-0479">Metal-binding</keyword>
<reference evidence="6 7" key="1">
    <citation type="submission" date="2019-06" db="EMBL/GenBank/DDBJ databases">
        <title>Sequencing the genomes of 1000 actinobacteria strains.</title>
        <authorList>
            <person name="Klenk H.-P."/>
        </authorList>
    </citation>
    <scope>NUCLEOTIDE SEQUENCE [LARGE SCALE GENOMIC DNA]</scope>
    <source>
        <strain evidence="6 7">DSM 18607</strain>
    </source>
</reference>
<dbReference type="InterPro" id="IPR007197">
    <property type="entry name" value="rSAM"/>
</dbReference>
<dbReference type="GO" id="GO:0016829">
    <property type="term" value="F:lyase activity"/>
    <property type="evidence" value="ECO:0007669"/>
    <property type="project" value="UniProtKB-KW"/>
</dbReference>
<keyword evidence="7" id="KW-1185">Reference proteome</keyword>
<keyword evidence="2" id="KW-0408">Iron</keyword>
<dbReference type="PROSITE" id="PS51918">
    <property type="entry name" value="RADICAL_SAM"/>
    <property type="match status" value="1"/>
</dbReference>
<dbReference type="SFLD" id="SFLDG01084">
    <property type="entry name" value="Uncharacterised_Radical_SAM_Su"/>
    <property type="match status" value="1"/>
</dbReference>